<protein>
    <recommendedName>
        <fullName evidence="2">Bacterial virulence factor lipase N-terminal domain-containing protein</fullName>
    </recommendedName>
</protein>
<keyword evidence="4" id="KW-1185">Reference proteome</keyword>
<feature type="chain" id="PRO_5015444010" description="Bacterial virulence factor lipase N-terminal domain-containing protein" evidence="1">
    <location>
        <begin position="21"/>
        <end position="750"/>
    </location>
</feature>
<dbReference type="Proteomes" id="UP000241771">
    <property type="component" value="Unassembled WGS sequence"/>
</dbReference>
<comment type="caution">
    <text evidence="3">The sequence shown here is derived from an EMBL/GenBank/DDBJ whole genome shotgun (WGS) entry which is preliminary data.</text>
</comment>
<keyword evidence="1" id="KW-0732">Signal</keyword>
<feature type="domain" description="Bacterial virulence factor lipase N-terminal" evidence="2">
    <location>
        <begin position="39"/>
        <end position="231"/>
    </location>
</feature>
<dbReference type="PROSITE" id="PS51257">
    <property type="entry name" value="PROKAR_LIPOPROTEIN"/>
    <property type="match status" value="1"/>
</dbReference>
<dbReference type="OrthoDB" id="5477453at2"/>
<name>A0A2T3NPI2_9GAMM</name>
<gene>
    <name evidence="3" type="ORF">C9I98_17400</name>
</gene>
<dbReference type="EMBL" id="PYMA01000012">
    <property type="protein sequence ID" value="PSW18158.1"/>
    <property type="molecule type" value="Genomic_DNA"/>
</dbReference>
<evidence type="ECO:0000256" key="1">
    <source>
        <dbReference type="SAM" id="SignalP"/>
    </source>
</evidence>
<dbReference type="RefSeq" id="WP_036818190.1">
    <property type="nucleotide sequence ID" value="NZ_JGVO01000131.1"/>
</dbReference>
<organism evidence="3 4">
    <name type="scientific">Photobacterium sanctipauli</name>
    <dbReference type="NCBI Taxonomy" id="1342794"/>
    <lineage>
        <taxon>Bacteria</taxon>
        <taxon>Pseudomonadati</taxon>
        <taxon>Pseudomonadota</taxon>
        <taxon>Gammaproteobacteria</taxon>
        <taxon>Vibrionales</taxon>
        <taxon>Vibrionaceae</taxon>
        <taxon>Photobacterium</taxon>
    </lineage>
</organism>
<dbReference type="Pfam" id="PF12262">
    <property type="entry name" value="Lipase_bact_N"/>
    <property type="match status" value="1"/>
</dbReference>
<reference evidence="3 4" key="1">
    <citation type="submission" date="2018-01" db="EMBL/GenBank/DDBJ databases">
        <title>Whole genome sequencing of Histamine producing bacteria.</title>
        <authorList>
            <person name="Butler K."/>
        </authorList>
    </citation>
    <scope>NUCLEOTIDE SEQUENCE [LARGE SCALE GENOMIC DNA]</scope>
    <source>
        <strain evidence="3 4">DSM 100436</strain>
    </source>
</reference>
<sequence length="750" mass="80715">MTKNKLALCMIPLMAGSLTACLDEELTSDTSQFVPYNLDNVTYPNDLLKTDADGTLELPVESSGDEVDYRNYENVYGALDGWSTGYPIVLPISGPSVELETATLTANTYILNAKTGELLVPNDDYVVEVTESGDIQILPKIVLPESTPFIIALSDGITDIAGTGLKRSNDYQRLLDGNNLGHSKGDAAVTQVQSNHSQLEAAGVQGEIVYSAQFTTQSIYPVMDAAIGNIPDQAVENVAAINNKPNAKVWSYSATIKVPYYLELPERNGENGTCEVPQLYSDNTDGIQYKTVAADKVSHCEALYSWWKGANGEFVHSGNPEPVATIEELEIPVIIYAPNGWTPGASALPATIIVHGITGTKEAAMTMTERGTGADDQDPTNDRLVIAIDQPLHGERGIDLDKDGTIDITASAGEVNQEKSVYLNLLSALTLRDNQRQAVLDQLVLRKALNNTGFVDSTDVSLIGHSLGGIISTMVSDLSQNQPELNFNTVTLVVPGMHLTDLVMNSPLLGGEVENEIRSSSDIQLAVASMVGVYDEETQTKVEGLDALEAYKAESTENAENAAGIEDMVFDMVAAEMYPGVQTAVDGGDPANFIKRQFENKQQPILLVEAAGTCDYHNPETCEEGVDYIPDNVVVNDVPGKPLVGTEPLIKHLELEAISETTSSVTNTGLRGVLRAKHGGHGTYLFPYEGPVTYKDPLYPQGRPMTYGDTGFTGHLGDINASMSMQQQAIVSFIESGGKTIEIEDSNIVH</sequence>
<feature type="signal peptide" evidence="1">
    <location>
        <begin position="1"/>
        <end position="20"/>
    </location>
</feature>
<dbReference type="InterPro" id="IPR029058">
    <property type="entry name" value="AB_hydrolase_fold"/>
</dbReference>
<dbReference type="InterPro" id="IPR025920">
    <property type="entry name" value="Lipase_bact_N"/>
</dbReference>
<dbReference type="AlphaFoldDB" id="A0A2T3NPI2"/>
<proteinExistence type="predicted"/>
<dbReference type="SUPFAM" id="SSF53474">
    <property type="entry name" value="alpha/beta-Hydrolases"/>
    <property type="match status" value="1"/>
</dbReference>
<evidence type="ECO:0000313" key="4">
    <source>
        <dbReference type="Proteomes" id="UP000241771"/>
    </source>
</evidence>
<evidence type="ECO:0000313" key="3">
    <source>
        <dbReference type="EMBL" id="PSW18158.1"/>
    </source>
</evidence>
<evidence type="ECO:0000259" key="2">
    <source>
        <dbReference type="Pfam" id="PF12262"/>
    </source>
</evidence>
<dbReference type="Gene3D" id="3.40.50.1820">
    <property type="entry name" value="alpha/beta hydrolase"/>
    <property type="match status" value="1"/>
</dbReference>
<accession>A0A2T3NPI2</accession>